<keyword evidence="2" id="KW-0378">Hydrolase</keyword>
<dbReference type="RefSeq" id="WP_407051283.1">
    <property type="nucleotide sequence ID" value="NZ_CP158568.1"/>
</dbReference>
<dbReference type="GO" id="GO:0016787">
    <property type="term" value="F:hydrolase activity"/>
    <property type="evidence" value="ECO:0007669"/>
    <property type="project" value="UniProtKB-KW"/>
</dbReference>
<reference evidence="2" key="1">
    <citation type="submission" date="2024-06" db="EMBL/GenBank/DDBJ databases">
        <title>Methylostella associata gen. nov., sp. nov., a novel Ancalomicrobiaceae-affiliated facultatively methylotrophic bacteria that feed on methanotrophs of the genus Methylococcus.</title>
        <authorList>
            <person name="Saltykova V."/>
            <person name="Danilova O.V."/>
            <person name="Oshkin I.Y."/>
            <person name="Belova S.E."/>
            <person name="Pimenov N.V."/>
            <person name="Dedysh S.N."/>
        </authorList>
    </citation>
    <scope>NUCLEOTIDE SEQUENCE</scope>
    <source>
        <strain evidence="2">S20</strain>
    </source>
</reference>
<dbReference type="InterPro" id="IPR010415">
    <property type="entry name" value="LpxI_C"/>
</dbReference>
<organism evidence="2">
    <name type="scientific">Methyloraptor flagellatus</name>
    <dbReference type="NCBI Taxonomy" id="3162530"/>
    <lineage>
        <taxon>Bacteria</taxon>
        <taxon>Pseudomonadati</taxon>
        <taxon>Pseudomonadota</taxon>
        <taxon>Alphaproteobacteria</taxon>
        <taxon>Hyphomicrobiales</taxon>
        <taxon>Ancalomicrobiaceae</taxon>
        <taxon>Methyloraptor</taxon>
    </lineage>
</organism>
<proteinExistence type="predicted"/>
<gene>
    <name evidence="2" type="primary">lpxI</name>
    <name evidence="2" type="ORF">ABS361_08150</name>
</gene>
<dbReference type="PANTHER" id="PTHR39962:SF1">
    <property type="entry name" value="LPXI FAMILY PROTEIN"/>
    <property type="match status" value="1"/>
</dbReference>
<feature type="domain" description="LpxI C-terminal" evidence="1">
    <location>
        <begin position="2"/>
        <end position="106"/>
    </location>
</feature>
<accession>A0AAU7XF37</accession>
<dbReference type="InterPro" id="IPR043167">
    <property type="entry name" value="LpxI_C_sf"/>
</dbReference>
<dbReference type="PANTHER" id="PTHR39962">
    <property type="entry name" value="BLL4848 PROTEIN"/>
    <property type="match status" value="1"/>
</dbReference>
<dbReference type="EC" id="3.6.1.54" evidence="2"/>
<dbReference type="InterPro" id="IPR053174">
    <property type="entry name" value="LpxI"/>
</dbReference>
<name>A0AAU7XF37_9HYPH</name>
<sequence length="130" mass="12558">MRLGRRDKGQGVVVAAGRVVAEEGPDGTDAMLARVAAAGTAQGGVLVKAMKPTQDPRLDLPAIGPDTVANAHAAGLAGVAVETGRAIVAHRGATIAAADAAALFVYGTAGDGEASGSAGRHGPEAGEGAP</sequence>
<dbReference type="AlphaFoldDB" id="A0AAU7XF37"/>
<dbReference type="Gene3D" id="3.40.140.80">
    <property type="match status" value="1"/>
</dbReference>
<evidence type="ECO:0000313" key="2">
    <source>
        <dbReference type="EMBL" id="XBY46186.1"/>
    </source>
</evidence>
<evidence type="ECO:0000259" key="1">
    <source>
        <dbReference type="Pfam" id="PF06230"/>
    </source>
</evidence>
<dbReference type="EMBL" id="CP158568">
    <property type="protein sequence ID" value="XBY46186.1"/>
    <property type="molecule type" value="Genomic_DNA"/>
</dbReference>
<dbReference type="Pfam" id="PF06230">
    <property type="entry name" value="LpxI_C"/>
    <property type="match status" value="1"/>
</dbReference>
<dbReference type="KEGG" id="mflg:ABS361_08150"/>
<protein>
    <submittedName>
        <fullName evidence="2">UDP-2,3-diacylglucosamine diphosphatase LpxI</fullName>
        <ecNumber evidence="2">3.6.1.54</ecNumber>
    </submittedName>
</protein>